<keyword evidence="4" id="KW-1185">Reference proteome</keyword>
<dbReference type="SUPFAM" id="SSF51556">
    <property type="entry name" value="Metallo-dependent hydrolases"/>
    <property type="match status" value="1"/>
</dbReference>
<dbReference type="Proteomes" id="UP000181901">
    <property type="component" value="Unassembled WGS sequence"/>
</dbReference>
<gene>
    <name evidence="3" type="ORF">BerOc1_02838</name>
</gene>
<dbReference type="OrthoDB" id="9796020at2"/>
<organism evidence="3 4">
    <name type="scientific">Pseudodesulfovibrio hydrargyri</name>
    <dbReference type="NCBI Taxonomy" id="2125990"/>
    <lineage>
        <taxon>Bacteria</taxon>
        <taxon>Pseudomonadati</taxon>
        <taxon>Thermodesulfobacteriota</taxon>
        <taxon>Desulfovibrionia</taxon>
        <taxon>Desulfovibrionales</taxon>
        <taxon>Desulfovibrionaceae</taxon>
    </lineage>
</organism>
<reference evidence="3 4" key="1">
    <citation type="submission" date="2015-09" db="EMBL/GenBank/DDBJ databases">
        <title>Genome of Desulfovibrio dechloracetivorans BerOc1, a mercury methylating strain isolated from highly hydrocarbons and metals contaminated coastal sediments.</title>
        <authorList>
            <person name="Goni Urriza M."/>
            <person name="Gassie C."/>
            <person name="Bouchez O."/>
            <person name="Klopp C."/>
            <person name="Ranchou-Peyruse A."/>
            <person name="Remy G."/>
        </authorList>
    </citation>
    <scope>NUCLEOTIDE SEQUENCE [LARGE SCALE GENOMIC DNA]</scope>
    <source>
        <strain evidence="3 4">BerOc1</strain>
    </source>
</reference>
<evidence type="ECO:0000313" key="4">
    <source>
        <dbReference type="Proteomes" id="UP000181901"/>
    </source>
</evidence>
<dbReference type="EC" id="3.5.4.32" evidence="3"/>
<dbReference type="PANTHER" id="PTHR43794:SF11">
    <property type="entry name" value="AMIDOHYDROLASE-RELATED DOMAIN-CONTAINING PROTEIN"/>
    <property type="match status" value="1"/>
</dbReference>
<comment type="caution">
    <text evidence="3">The sequence shown here is derived from an EMBL/GenBank/DDBJ whole genome shotgun (WGS) entry which is preliminary data.</text>
</comment>
<dbReference type="SUPFAM" id="SSF51338">
    <property type="entry name" value="Composite domain of metallo-dependent hydrolases"/>
    <property type="match status" value="1"/>
</dbReference>
<name>A0A1J5N7V6_9BACT</name>
<dbReference type="Gene3D" id="3.20.20.140">
    <property type="entry name" value="Metal-dependent hydrolases"/>
    <property type="match status" value="1"/>
</dbReference>
<dbReference type="RefSeq" id="WP_071546291.1">
    <property type="nucleotide sequence ID" value="NZ_LKAQ01000004.1"/>
</dbReference>
<dbReference type="AlphaFoldDB" id="A0A1J5N7V6"/>
<dbReference type="InterPro" id="IPR050287">
    <property type="entry name" value="MTA/SAH_deaminase"/>
</dbReference>
<protein>
    <submittedName>
        <fullName evidence="3">8-oxoguanine deaminase</fullName>
        <ecNumber evidence="3">3.5.4.32</ecNumber>
    </submittedName>
</protein>
<dbReference type="Gene3D" id="2.30.40.10">
    <property type="entry name" value="Urease, subunit C, domain 1"/>
    <property type="match status" value="1"/>
</dbReference>
<dbReference type="InterPro" id="IPR011059">
    <property type="entry name" value="Metal-dep_hydrolase_composite"/>
</dbReference>
<dbReference type="InterPro" id="IPR006680">
    <property type="entry name" value="Amidohydro-rel"/>
</dbReference>
<evidence type="ECO:0000256" key="1">
    <source>
        <dbReference type="ARBA" id="ARBA00022801"/>
    </source>
</evidence>
<accession>A0A1J5N7V6</accession>
<dbReference type="GO" id="GO:0102127">
    <property type="term" value="F:8-oxoguanine deaminase activity"/>
    <property type="evidence" value="ECO:0007669"/>
    <property type="project" value="UniProtKB-EC"/>
</dbReference>
<proteinExistence type="predicted"/>
<dbReference type="PANTHER" id="PTHR43794">
    <property type="entry name" value="AMINOHYDROLASE SSNA-RELATED"/>
    <property type="match status" value="1"/>
</dbReference>
<keyword evidence="1 3" id="KW-0378">Hydrolase</keyword>
<dbReference type="EMBL" id="LKAQ01000004">
    <property type="protein sequence ID" value="OIQ50896.1"/>
    <property type="molecule type" value="Genomic_DNA"/>
</dbReference>
<evidence type="ECO:0000313" key="3">
    <source>
        <dbReference type="EMBL" id="OIQ50896.1"/>
    </source>
</evidence>
<sequence>MKNLVINVSTYDFQTYAADRFVLFEEAILAVGPMAELDATLAGLGVTRDDCAVTDGKGGILLPGLVAGHTHLYSTFARGWLTPFDPASFQDVLDQLWWKLDRALGREEVYLSGLAGAGEFLKNGVTTIIDHHASGRTIKGSLDALKQGVVDEGGLRALFCFETSDRFDVDECIEENVSFHEARRSDGQGRCGGMFGMHASSSLSDDSLKKISEASGDMPVHVHVAESREDVDRTRERCGKSIVERFDGFGLLREKSLIAHGVHMEDDAFALLAERGCSMVFNPTSNMNNGVGLPPLAKAVDNGVPWLVGNDGLGFNMNRDYQNLLFTHQLAHGPGSFDWGWLLGSITRGYGYVNDLLGCRIGRIQEGYDADFFVVPYASITPVNQDNIFGHFFFGLLDNLSPSFLWTGGRLRIRDGALADEAVYRRGEARRVAERLWRDILKG</sequence>
<evidence type="ECO:0000259" key="2">
    <source>
        <dbReference type="Pfam" id="PF01979"/>
    </source>
</evidence>
<dbReference type="Pfam" id="PF01979">
    <property type="entry name" value="Amidohydro_1"/>
    <property type="match status" value="1"/>
</dbReference>
<dbReference type="InterPro" id="IPR032466">
    <property type="entry name" value="Metal_Hydrolase"/>
</dbReference>
<feature type="domain" description="Amidohydrolase-related" evidence="2">
    <location>
        <begin position="60"/>
        <end position="385"/>
    </location>
</feature>